<evidence type="ECO:0000256" key="3">
    <source>
        <dbReference type="ARBA" id="ARBA00022527"/>
    </source>
</evidence>
<dbReference type="InterPro" id="IPR011009">
    <property type="entry name" value="Kinase-like_dom_sf"/>
</dbReference>
<dbReference type="PROSITE" id="PS00108">
    <property type="entry name" value="PROTEIN_KINASE_ST"/>
    <property type="match status" value="1"/>
</dbReference>
<protein>
    <recommendedName>
        <fullName evidence="2">non-specific serine/threonine protein kinase</fullName>
        <ecNumber evidence="2">2.7.11.1</ecNumber>
    </recommendedName>
</protein>
<dbReference type="Proteomes" id="UP001470230">
    <property type="component" value="Unassembled WGS sequence"/>
</dbReference>
<keyword evidence="7" id="KW-0418">Kinase</keyword>
<dbReference type="InterPro" id="IPR000961">
    <property type="entry name" value="AGC-kinase_C"/>
</dbReference>
<reference evidence="14 15" key="1">
    <citation type="submission" date="2024-04" db="EMBL/GenBank/DDBJ databases">
        <title>Tritrichomonas musculus Genome.</title>
        <authorList>
            <person name="Alves-Ferreira E."/>
            <person name="Grigg M."/>
            <person name="Lorenzi H."/>
            <person name="Galac M."/>
        </authorList>
    </citation>
    <scope>NUCLEOTIDE SEQUENCE [LARGE SCALE GENOMIC DNA]</scope>
    <source>
        <strain evidence="14 15">EAF2021</strain>
    </source>
</reference>
<name>A0ABR2KYP2_9EUKA</name>
<dbReference type="CDD" id="cd00821">
    <property type="entry name" value="PH"/>
    <property type="match status" value="1"/>
</dbReference>
<dbReference type="InterPro" id="IPR001849">
    <property type="entry name" value="PH_domain"/>
</dbReference>
<feature type="domain" description="AGC-kinase C-terminal" evidence="13">
    <location>
        <begin position="371"/>
        <end position="438"/>
    </location>
</feature>
<dbReference type="InterPro" id="IPR000719">
    <property type="entry name" value="Prot_kinase_dom"/>
</dbReference>
<evidence type="ECO:0000256" key="7">
    <source>
        <dbReference type="ARBA" id="ARBA00022777"/>
    </source>
</evidence>
<dbReference type="SUPFAM" id="SSF56112">
    <property type="entry name" value="Protein kinase-like (PK-like)"/>
    <property type="match status" value="1"/>
</dbReference>
<dbReference type="EMBL" id="JAPFFF010000002">
    <property type="protein sequence ID" value="KAK8895938.1"/>
    <property type="molecule type" value="Genomic_DNA"/>
</dbReference>
<comment type="caution">
    <text evidence="14">The sequence shown here is derived from an EMBL/GenBank/DDBJ whole genome shotgun (WGS) entry which is preliminary data.</text>
</comment>
<dbReference type="PROSITE" id="PS51285">
    <property type="entry name" value="AGC_KINASE_CTER"/>
    <property type="match status" value="1"/>
</dbReference>
<keyword evidence="8 9" id="KW-0067">ATP-binding</keyword>
<gene>
    <name evidence="14" type="ORF">M9Y10_013824</name>
</gene>
<dbReference type="SMART" id="SM00233">
    <property type="entry name" value="PH"/>
    <property type="match status" value="1"/>
</dbReference>
<dbReference type="Gene3D" id="2.30.29.30">
    <property type="entry name" value="Pleckstrin-homology domain (PH domain)/Phosphotyrosine-binding domain (PTB)"/>
    <property type="match status" value="1"/>
</dbReference>
<evidence type="ECO:0000256" key="9">
    <source>
        <dbReference type="PROSITE-ProRule" id="PRU10141"/>
    </source>
</evidence>
<dbReference type="InterPro" id="IPR045270">
    <property type="entry name" value="STKc_AGC"/>
</dbReference>
<evidence type="ECO:0000256" key="2">
    <source>
        <dbReference type="ARBA" id="ARBA00012513"/>
    </source>
</evidence>
<dbReference type="PROSITE" id="PS00107">
    <property type="entry name" value="PROTEIN_KINASE_ATP"/>
    <property type="match status" value="1"/>
</dbReference>
<dbReference type="PROSITE" id="PS50011">
    <property type="entry name" value="PROTEIN_KINASE_DOM"/>
    <property type="match status" value="1"/>
</dbReference>
<evidence type="ECO:0000256" key="10">
    <source>
        <dbReference type="RuleBase" id="RU000304"/>
    </source>
</evidence>
<accession>A0ABR2KYP2</accession>
<dbReference type="EC" id="2.7.11.1" evidence="2"/>
<keyword evidence="4" id="KW-0597">Phosphoprotein</keyword>
<keyword evidence="6 9" id="KW-0547">Nucleotide-binding</keyword>
<evidence type="ECO:0000259" key="12">
    <source>
        <dbReference type="PROSITE" id="PS50011"/>
    </source>
</evidence>
<proteinExistence type="inferred from homology"/>
<evidence type="ECO:0000256" key="4">
    <source>
        <dbReference type="ARBA" id="ARBA00022553"/>
    </source>
</evidence>
<keyword evidence="5" id="KW-0808">Transferase</keyword>
<sequence>MDIPIDDKNKDSIVIQDVLRKKSTKFGIWYKRLVQLTKNQIIVYKEETAGTVLQKFDIYPTTTVECFEEEKPPRFVCENEGNPMVLIFTHDNIETVIKWVNEIRNITIQTPGLSMDNFDILSVIGRGFYGKVQLVKKKGTNELYALKSVHKSLLIEHQKVHTILSERNVLMKTKHPFLVDICFAFQTSTKVYLGLEYVAGGELFTHMRQNKKLPVEEVRLYVAELSLAIDYLHSQNIIYRDLKPENVLLSMDGHVKLTDFGLAKMLSPDLKQAETFCGTNEYLAPEIVQRMPYGPPIDWWALGILTYELLFGISPFHESSKLKIFKGILNDSPKYPDDTDETIKSFIAILLEKDPSKRAHFVQIKSHPFFKGLNFQDVLEKKYQPIYVPPETGGLAGNFDEEFTNEKCIDSSGELTFGESHEFHGFSFYGGLNKIGSYSSGDSNIELLESTTESSILDGSANNNNNNNNKENDIVPSSILHLDLDL</sequence>
<evidence type="ECO:0000259" key="11">
    <source>
        <dbReference type="PROSITE" id="PS50003"/>
    </source>
</evidence>
<evidence type="ECO:0000313" key="15">
    <source>
        <dbReference type="Proteomes" id="UP001470230"/>
    </source>
</evidence>
<dbReference type="Pfam" id="PF00069">
    <property type="entry name" value="Pkinase"/>
    <property type="match status" value="1"/>
</dbReference>
<dbReference type="InterPro" id="IPR017441">
    <property type="entry name" value="Protein_kinase_ATP_BS"/>
</dbReference>
<evidence type="ECO:0000313" key="14">
    <source>
        <dbReference type="EMBL" id="KAK8895938.1"/>
    </source>
</evidence>
<feature type="domain" description="Protein kinase" evidence="12">
    <location>
        <begin position="118"/>
        <end position="370"/>
    </location>
</feature>
<keyword evidence="3 10" id="KW-0723">Serine/threonine-protein kinase</keyword>
<dbReference type="InterPro" id="IPR008271">
    <property type="entry name" value="Ser/Thr_kinase_AS"/>
</dbReference>
<dbReference type="Pfam" id="PF00433">
    <property type="entry name" value="Pkinase_C"/>
    <property type="match status" value="1"/>
</dbReference>
<dbReference type="SMART" id="SM00133">
    <property type="entry name" value="S_TK_X"/>
    <property type="match status" value="1"/>
</dbReference>
<dbReference type="PROSITE" id="PS50003">
    <property type="entry name" value="PH_DOMAIN"/>
    <property type="match status" value="1"/>
</dbReference>
<comment type="similarity">
    <text evidence="1">Belongs to the protein kinase superfamily. AGC Ser/Thr protein kinase family. RAC subfamily.</text>
</comment>
<dbReference type="SMART" id="SM00220">
    <property type="entry name" value="S_TKc"/>
    <property type="match status" value="1"/>
</dbReference>
<keyword evidence="15" id="KW-1185">Reference proteome</keyword>
<evidence type="ECO:0000256" key="5">
    <source>
        <dbReference type="ARBA" id="ARBA00022679"/>
    </source>
</evidence>
<evidence type="ECO:0000256" key="6">
    <source>
        <dbReference type="ARBA" id="ARBA00022741"/>
    </source>
</evidence>
<dbReference type="SUPFAM" id="SSF50729">
    <property type="entry name" value="PH domain-like"/>
    <property type="match status" value="1"/>
</dbReference>
<evidence type="ECO:0000256" key="1">
    <source>
        <dbReference type="ARBA" id="ARBA00006935"/>
    </source>
</evidence>
<evidence type="ECO:0000256" key="8">
    <source>
        <dbReference type="ARBA" id="ARBA00022840"/>
    </source>
</evidence>
<dbReference type="InterPro" id="IPR011993">
    <property type="entry name" value="PH-like_dom_sf"/>
</dbReference>
<feature type="binding site" evidence="9">
    <location>
        <position position="147"/>
    </location>
    <ligand>
        <name>ATP</name>
        <dbReference type="ChEBI" id="CHEBI:30616"/>
    </ligand>
</feature>
<dbReference type="PANTHER" id="PTHR24351">
    <property type="entry name" value="RIBOSOMAL PROTEIN S6 KINASE"/>
    <property type="match status" value="1"/>
</dbReference>
<dbReference type="Gene3D" id="3.30.200.20">
    <property type="entry name" value="Phosphorylase Kinase, domain 1"/>
    <property type="match status" value="1"/>
</dbReference>
<feature type="domain" description="PH" evidence="11">
    <location>
        <begin position="12"/>
        <end position="108"/>
    </location>
</feature>
<dbReference type="InterPro" id="IPR017892">
    <property type="entry name" value="Pkinase_C"/>
</dbReference>
<evidence type="ECO:0000259" key="13">
    <source>
        <dbReference type="PROSITE" id="PS51285"/>
    </source>
</evidence>
<dbReference type="Gene3D" id="1.10.510.10">
    <property type="entry name" value="Transferase(Phosphotransferase) domain 1"/>
    <property type="match status" value="1"/>
</dbReference>
<organism evidence="14 15">
    <name type="scientific">Tritrichomonas musculus</name>
    <dbReference type="NCBI Taxonomy" id="1915356"/>
    <lineage>
        <taxon>Eukaryota</taxon>
        <taxon>Metamonada</taxon>
        <taxon>Parabasalia</taxon>
        <taxon>Tritrichomonadida</taxon>
        <taxon>Tritrichomonadidae</taxon>
        <taxon>Tritrichomonas</taxon>
    </lineage>
</organism>
<dbReference type="CDD" id="cd05123">
    <property type="entry name" value="STKc_AGC"/>
    <property type="match status" value="1"/>
</dbReference>